<name>A0AAN8IH50_TRICO</name>
<proteinExistence type="predicted"/>
<dbReference type="Gene3D" id="3.40.33.10">
    <property type="entry name" value="CAP"/>
    <property type="match status" value="1"/>
</dbReference>
<dbReference type="InterPro" id="IPR035940">
    <property type="entry name" value="CAP_sf"/>
</dbReference>
<organism evidence="1 2">
    <name type="scientific">Trichostrongylus colubriformis</name>
    <name type="common">Black scour worm</name>
    <dbReference type="NCBI Taxonomy" id="6319"/>
    <lineage>
        <taxon>Eukaryota</taxon>
        <taxon>Metazoa</taxon>
        <taxon>Ecdysozoa</taxon>
        <taxon>Nematoda</taxon>
        <taxon>Chromadorea</taxon>
        <taxon>Rhabditida</taxon>
        <taxon>Rhabditina</taxon>
        <taxon>Rhabditomorpha</taxon>
        <taxon>Strongyloidea</taxon>
        <taxon>Trichostrongylidae</taxon>
        <taxon>Trichostrongylus</taxon>
    </lineage>
</organism>
<gene>
    <name evidence="1" type="ORF">GCK32_005112</name>
</gene>
<reference evidence="1 2" key="1">
    <citation type="submission" date="2019-10" db="EMBL/GenBank/DDBJ databases">
        <title>Assembly and Annotation for the nematode Trichostrongylus colubriformis.</title>
        <authorList>
            <person name="Martin J."/>
        </authorList>
    </citation>
    <scope>NUCLEOTIDE SEQUENCE [LARGE SCALE GENOMIC DNA]</scope>
    <source>
        <strain evidence="1">G859</strain>
        <tissue evidence="1">Whole worm</tissue>
    </source>
</reference>
<protein>
    <submittedName>
        <fullName evidence="1">Uncharacterized protein</fullName>
    </submittedName>
</protein>
<evidence type="ECO:0000313" key="1">
    <source>
        <dbReference type="EMBL" id="KAK5969182.1"/>
    </source>
</evidence>
<accession>A0AAN8IH50</accession>
<comment type="caution">
    <text evidence="1">The sequence shown here is derived from an EMBL/GenBank/DDBJ whole genome shotgun (WGS) entry which is preliminary data.</text>
</comment>
<sequence>MIERRAKMMYYKSLKIGCSHNLCPATATTPSINAIACLYTPAYQQNDDIYPENRYGCADDADCWKYGTPASRCIKEGPYHGLCAQGPVTDTSFAATELKRVFAQWSSLNAAKPHIGSDAYSVLDHAKQSKA</sequence>
<evidence type="ECO:0000313" key="2">
    <source>
        <dbReference type="Proteomes" id="UP001331761"/>
    </source>
</evidence>
<dbReference type="Proteomes" id="UP001331761">
    <property type="component" value="Unassembled WGS sequence"/>
</dbReference>
<keyword evidence="2" id="KW-1185">Reference proteome</keyword>
<dbReference type="AlphaFoldDB" id="A0AAN8IH50"/>
<dbReference type="EMBL" id="WIXE01020470">
    <property type="protein sequence ID" value="KAK5969182.1"/>
    <property type="molecule type" value="Genomic_DNA"/>
</dbReference>